<dbReference type="EnsemblPlants" id="KRH00620">
    <property type="protein sequence ID" value="KRH00620"/>
    <property type="gene ID" value="GLYMA_18G224100"/>
</dbReference>
<protein>
    <recommendedName>
        <fullName evidence="4">CRC domain-containing protein</fullName>
    </recommendedName>
</protein>
<dbReference type="PANTHER" id="PTHR46159:SF6">
    <property type="entry name" value="OS12G0605300 PROTEIN"/>
    <property type="match status" value="1"/>
</dbReference>
<dbReference type="PROSITE" id="PS51634">
    <property type="entry name" value="CRC"/>
    <property type="match status" value="1"/>
</dbReference>
<dbReference type="GO" id="GO:0003700">
    <property type="term" value="F:DNA-binding transcription factor activity"/>
    <property type="evidence" value="ECO:0007669"/>
    <property type="project" value="InterPro"/>
</dbReference>
<evidence type="ECO:0000313" key="7">
    <source>
        <dbReference type="Proteomes" id="UP000008827"/>
    </source>
</evidence>
<evidence type="ECO:0000256" key="3">
    <source>
        <dbReference type="ARBA" id="ARBA00023242"/>
    </source>
</evidence>
<dbReference type="Gramene" id="KRH00620">
    <property type="protein sequence ID" value="KRH00620"/>
    <property type="gene ID" value="GLYMA_18G224100"/>
</dbReference>
<dbReference type="Proteomes" id="UP000008827">
    <property type="component" value="Chromosome 18"/>
</dbReference>
<evidence type="ECO:0000313" key="5">
    <source>
        <dbReference type="EMBL" id="KRH00620.1"/>
    </source>
</evidence>
<comment type="similarity">
    <text evidence="2">Belongs to the lin-54 family.</text>
</comment>
<dbReference type="eggNOG" id="KOG1171">
    <property type="taxonomic scope" value="Eukaryota"/>
</dbReference>
<dbReference type="InterPro" id="IPR005172">
    <property type="entry name" value="CRC"/>
</dbReference>
<feature type="domain" description="CRC" evidence="4">
    <location>
        <begin position="1"/>
        <end position="53"/>
    </location>
</feature>
<dbReference type="AlphaFoldDB" id="K7MU27"/>
<dbReference type="EMBL" id="CM000851">
    <property type="protein sequence ID" value="KRH00620.1"/>
    <property type="molecule type" value="Genomic_DNA"/>
</dbReference>
<evidence type="ECO:0000259" key="4">
    <source>
        <dbReference type="PROSITE" id="PS51634"/>
    </source>
</evidence>
<gene>
    <name evidence="5" type="ORF">GLYMA_18G224100</name>
</gene>
<dbReference type="InterPro" id="IPR044522">
    <property type="entry name" value="TSO1-like"/>
</dbReference>
<reference evidence="6" key="2">
    <citation type="submission" date="2018-02" db="UniProtKB">
        <authorList>
            <consortium name="EnsemblPlants"/>
        </authorList>
    </citation>
    <scope>IDENTIFICATION</scope>
    <source>
        <strain evidence="6">Williams 82</strain>
    </source>
</reference>
<dbReference type="InterPro" id="IPR033467">
    <property type="entry name" value="Tesmin/TSO1-like_CXC"/>
</dbReference>
<dbReference type="PaxDb" id="3847-GLYMA18G45736.1"/>
<keyword evidence="7" id="KW-1185">Reference proteome</keyword>
<name>K7MU27_SOYBN</name>
<dbReference type="InParanoid" id="K7MU27"/>
<evidence type="ECO:0000256" key="1">
    <source>
        <dbReference type="ARBA" id="ARBA00004123"/>
    </source>
</evidence>
<proteinExistence type="inferred from homology"/>
<dbReference type="PANTHER" id="PTHR46159">
    <property type="entry name" value="PROTEIN TESMIN/TSO1-LIKE CXC 2"/>
    <property type="match status" value="1"/>
</dbReference>
<dbReference type="Pfam" id="PF03638">
    <property type="entry name" value="TCR"/>
    <property type="match status" value="1"/>
</dbReference>
<keyword evidence="3" id="KW-0539">Nucleus</keyword>
<reference evidence="5 6" key="1">
    <citation type="journal article" date="2010" name="Nature">
        <title>Genome sequence of the palaeopolyploid soybean.</title>
        <authorList>
            <person name="Schmutz J."/>
            <person name="Cannon S.B."/>
            <person name="Schlueter J."/>
            <person name="Ma J."/>
            <person name="Mitros T."/>
            <person name="Nelson W."/>
            <person name="Hyten D.L."/>
            <person name="Song Q."/>
            <person name="Thelen J.J."/>
            <person name="Cheng J."/>
            <person name="Xu D."/>
            <person name="Hellsten U."/>
            <person name="May G.D."/>
            <person name="Yu Y."/>
            <person name="Sakurai T."/>
            <person name="Umezawa T."/>
            <person name="Bhattacharyya M.K."/>
            <person name="Sandhu D."/>
            <person name="Valliyodan B."/>
            <person name="Lindquist E."/>
            <person name="Peto M."/>
            <person name="Grant D."/>
            <person name="Shu S."/>
            <person name="Goodstein D."/>
            <person name="Barry K."/>
            <person name="Futrell-Griggs M."/>
            <person name="Abernathy B."/>
            <person name="Du J."/>
            <person name="Tian Z."/>
            <person name="Zhu L."/>
            <person name="Gill N."/>
            <person name="Joshi T."/>
            <person name="Libault M."/>
            <person name="Sethuraman A."/>
            <person name="Zhang X.-C."/>
            <person name="Shinozaki K."/>
            <person name="Nguyen H.T."/>
            <person name="Wing R.A."/>
            <person name="Cregan P."/>
            <person name="Specht J."/>
            <person name="Grimwood J."/>
            <person name="Rokhsar D."/>
            <person name="Stacey G."/>
            <person name="Shoemaker R.C."/>
            <person name="Jackson S.A."/>
        </authorList>
    </citation>
    <scope>NUCLEOTIDE SEQUENCE [LARGE SCALE GENOMIC DNA]</scope>
    <source>
        <strain evidence="6">cv. Williams 82</strain>
        <tissue evidence="5">Callus</tissue>
    </source>
</reference>
<dbReference type="GO" id="GO:0005634">
    <property type="term" value="C:nucleus"/>
    <property type="evidence" value="ECO:0007669"/>
    <property type="project" value="UniProtKB-SubCell"/>
</dbReference>
<organism evidence="5">
    <name type="scientific">Glycine max</name>
    <name type="common">Soybean</name>
    <name type="synonym">Glycine hispida</name>
    <dbReference type="NCBI Taxonomy" id="3847"/>
    <lineage>
        <taxon>Eukaryota</taxon>
        <taxon>Viridiplantae</taxon>
        <taxon>Streptophyta</taxon>
        <taxon>Embryophyta</taxon>
        <taxon>Tracheophyta</taxon>
        <taxon>Spermatophyta</taxon>
        <taxon>Magnoliopsida</taxon>
        <taxon>eudicotyledons</taxon>
        <taxon>Gunneridae</taxon>
        <taxon>Pentapetalae</taxon>
        <taxon>rosids</taxon>
        <taxon>fabids</taxon>
        <taxon>Fabales</taxon>
        <taxon>Fabaceae</taxon>
        <taxon>Papilionoideae</taxon>
        <taxon>50 kb inversion clade</taxon>
        <taxon>NPAAA clade</taxon>
        <taxon>indigoferoid/millettioid clade</taxon>
        <taxon>Phaseoleae</taxon>
        <taxon>Glycine</taxon>
        <taxon>Glycine subgen. Soja</taxon>
    </lineage>
</organism>
<sequence length="108" mass="11998">MDDENLTTPSSARHKSGCNYKRSMCLKKYCECYQANVGCSSGCQCEGCNVHGKKEDYVAFEHTSSKERVSSIVEEGSAHTFHNKLEMVASKTVYDSLPLTYNAIIAML</sequence>
<accession>K7MU27</accession>
<dbReference type="SMART" id="SM01114">
    <property type="entry name" value="CXC"/>
    <property type="match status" value="1"/>
</dbReference>
<dbReference type="OrthoDB" id="1435936at2759"/>
<evidence type="ECO:0000313" key="6">
    <source>
        <dbReference type="EnsemblPlants" id="KRH00620"/>
    </source>
</evidence>
<comment type="subcellular location">
    <subcellularLocation>
        <location evidence="1">Nucleus</location>
    </subcellularLocation>
</comment>
<evidence type="ECO:0000256" key="2">
    <source>
        <dbReference type="ARBA" id="ARBA00007267"/>
    </source>
</evidence>
<dbReference type="HOGENOM" id="CLU_2201790_0_0_1"/>
<dbReference type="STRING" id="3847.K7MU27"/>
<reference evidence="5" key="3">
    <citation type="submission" date="2018-07" db="EMBL/GenBank/DDBJ databases">
        <title>WGS assembly of Glycine max.</title>
        <authorList>
            <person name="Schmutz J."/>
            <person name="Cannon S."/>
            <person name="Schlueter J."/>
            <person name="Ma J."/>
            <person name="Mitros T."/>
            <person name="Nelson W."/>
            <person name="Hyten D."/>
            <person name="Song Q."/>
            <person name="Thelen J."/>
            <person name="Cheng J."/>
            <person name="Xu D."/>
            <person name="Hellsten U."/>
            <person name="May G."/>
            <person name="Yu Y."/>
            <person name="Sakurai T."/>
            <person name="Umezawa T."/>
            <person name="Bhattacharyya M."/>
            <person name="Sandhu D."/>
            <person name="Valliyodan B."/>
            <person name="Lindquist E."/>
            <person name="Peto M."/>
            <person name="Grant D."/>
            <person name="Shu S."/>
            <person name="Goodstein D."/>
            <person name="Barry K."/>
            <person name="Futrell-Griggs M."/>
            <person name="Abernathy B."/>
            <person name="Du J."/>
            <person name="Tian Z."/>
            <person name="Zhu L."/>
            <person name="Gill N."/>
            <person name="Joshi T."/>
            <person name="Libault M."/>
            <person name="Sethuraman A."/>
            <person name="Zhang X."/>
            <person name="Shinozaki K."/>
            <person name="Nguyen H."/>
            <person name="Wing R."/>
            <person name="Cregan P."/>
            <person name="Specht J."/>
            <person name="Grimwood J."/>
            <person name="Rokhsar D."/>
            <person name="Stacey G."/>
            <person name="Shoemaker R."/>
            <person name="Jackson S."/>
        </authorList>
    </citation>
    <scope>NUCLEOTIDE SEQUENCE</scope>
    <source>
        <tissue evidence="5">Callus</tissue>
    </source>
</reference>